<feature type="region of interest" description="Disordered" evidence="1">
    <location>
        <begin position="1"/>
        <end position="24"/>
    </location>
</feature>
<reference evidence="2" key="2">
    <citation type="submission" date="2004-02" db="EMBL/GenBank/DDBJ databases">
        <authorList>
            <consortium name="Genoscope"/>
            <consortium name="Whitehead Institute Centre for Genome Research"/>
        </authorList>
    </citation>
    <scope>NUCLEOTIDE SEQUENCE</scope>
</reference>
<feature type="compositionally biased region" description="Basic residues" evidence="1">
    <location>
        <begin position="1"/>
        <end position="10"/>
    </location>
</feature>
<dbReference type="AlphaFoldDB" id="Q4TF14"/>
<comment type="caution">
    <text evidence="2">The sequence shown here is derived from an EMBL/GenBank/DDBJ whole genome shotgun (WGS) entry which is preliminary data.</text>
</comment>
<proteinExistence type="predicted"/>
<evidence type="ECO:0000256" key="1">
    <source>
        <dbReference type="SAM" id="MobiDB-lite"/>
    </source>
</evidence>
<dbReference type="EMBL" id="CAAE01004916">
    <property type="protein sequence ID" value="CAF88518.1"/>
    <property type="molecule type" value="Genomic_DNA"/>
</dbReference>
<sequence>MGAAASRRRNLRSDAISSVAAKVR</sequence>
<evidence type="ECO:0000313" key="2">
    <source>
        <dbReference type="EMBL" id="CAF88518.1"/>
    </source>
</evidence>
<protein>
    <submittedName>
        <fullName evidence="2">(spotted green pufferfish) hypothetical protein</fullName>
    </submittedName>
</protein>
<organism evidence="2">
    <name type="scientific">Tetraodon nigroviridis</name>
    <name type="common">Spotted green pufferfish</name>
    <name type="synonym">Chelonodon nigroviridis</name>
    <dbReference type="NCBI Taxonomy" id="99883"/>
    <lineage>
        <taxon>Eukaryota</taxon>
        <taxon>Metazoa</taxon>
        <taxon>Chordata</taxon>
        <taxon>Craniata</taxon>
        <taxon>Vertebrata</taxon>
        <taxon>Euteleostomi</taxon>
        <taxon>Actinopterygii</taxon>
        <taxon>Neopterygii</taxon>
        <taxon>Teleostei</taxon>
        <taxon>Neoteleostei</taxon>
        <taxon>Acanthomorphata</taxon>
        <taxon>Eupercaria</taxon>
        <taxon>Tetraodontiformes</taxon>
        <taxon>Tetradontoidea</taxon>
        <taxon>Tetraodontidae</taxon>
        <taxon>Tetraodon</taxon>
    </lineage>
</organism>
<name>Q4TF14_TETNG</name>
<gene>
    <name evidence="2" type="ORF">GSTENG00001961001</name>
</gene>
<accession>Q4TF14</accession>
<dbReference type="KEGG" id="tng:GSTEN00001961G001"/>
<reference evidence="2" key="1">
    <citation type="journal article" date="2004" name="Nature">
        <title>Genome duplication in the teleost fish Tetraodon nigroviridis reveals the early vertebrate proto-karyotype.</title>
        <authorList>
            <person name="Jaillon O."/>
            <person name="Aury J.-M."/>
            <person name="Brunet F."/>
            <person name="Petit J.-L."/>
            <person name="Stange-Thomann N."/>
            <person name="Mauceli E."/>
            <person name="Bouneau L."/>
            <person name="Fischer C."/>
            <person name="Ozouf-Costaz C."/>
            <person name="Bernot A."/>
            <person name="Nicaud S."/>
            <person name="Jaffe D."/>
            <person name="Fisher S."/>
            <person name="Lutfalla G."/>
            <person name="Dossat C."/>
            <person name="Segurens B."/>
            <person name="Dasilva C."/>
            <person name="Salanoubat M."/>
            <person name="Levy M."/>
            <person name="Boudet N."/>
            <person name="Castellano S."/>
            <person name="Anthouard V."/>
            <person name="Jubin C."/>
            <person name="Castelli V."/>
            <person name="Katinka M."/>
            <person name="Vacherie B."/>
            <person name="Biemont C."/>
            <person name="Skalli Z."/>
            <person name="Cattolico L."/>
            <person name="Poulain J."/>
            <person name="De Berardinis V."/>
            <person name="Cruaud C."/>
            <person name="Duprat S."/>
            <person name="Brottier P."/>
            <person name="Coutanceau J.-P."/>
            <person name="Gouzy J."/>
            <person name="Parra G."/>
            <person name="Lardier G."/>
            <person name="Chapple C."/>
            <person name="McKernan K.J."/>
            <person name="McEwan P."/>
            <person name="Bosak S."/>
            <person name="Kellis M."/>
            <person name="Volff J.-N."/>
            <person name="Guigo R."/>
            <person name="Zody M.C."/>
            <person name="Mesirov J."/>
            <person name="Lindblad-Toh K."/>
            <person name="Birren B."/>
            <person name="Nusbaum C."/>
            <person name="Kahn D."/>
            <person name="Robinson-Rechavi M."/>
            <person name="Laudet V."/>
            <person name="Schachter V."/>
            <person name="Quetier F."/>
            <person name="Saurin W."/>
            <person name="Scarpelli C."/>
            <person name="Wincker P."/>
            <person name="Lander E.S."/>
            <person name="Weissenbach J."/>
            <person name="Roest Crollius H."/>
        </authorList>
    </citation>
    <scope>NUCLEOTIDE SEQUENCE [LARGE SCALE GENOMIC DNA]</scope>
</reference>